<feature type="domain" description="Myb-like DNA-binding" evidence="2">
    <location>
        <begin position="59"/>
        <end position="103"/>
    </location>
</feature>
<dbReference type="HOGENOM" id="CLU_717794_0_0_1"/>
<organism evidence="3 4">
    <name type="scientific">Botryosphaeria parva (strain UCR-NP2)</name>
    <name type="common">Grapevine canker fungus</name>
    <name type="synonym">Neofusicoccum parvum</name>
    <dbReference type="NCBI Taxonomy" id="1287680"/>
    <lineage>
        <taxon>Eukaryota</taxon>
        <taxon>Fungi</taxon>
        <taxon>Dikarya</taxon>
        <taxon>Ascomycota</taxon>
        <taxon>Pezizomycotina</taxon>
        <taxon>Dothideomycetes</taxon>
        <taxon>Dothideomycetes incertae sedis</taxon>
        <taxon>Botryosphaeriales</taxon>
        <taxon>Botryosphaeriaceae</taxon>
        <taxon>Neofusicoccum</taxon>
    </lineage>
</organism>
<dbReference type="eggNOG" id="ENOG502RM9I">
    <property type="taxonomic scope" value="Eukaryota"/>
</dbReference>
<name>R1G633_BOTPV</name>
<evidence type="ECO:0000313" key="4">
    <source>
        <dbReference type="Proteomes" id="UP000013521"/>
    </source>
</evidence>
<dbReference type="OrthoDB" id="3944408at2759"/>
<feature type="compositionally biased region" description="Low complexity" evidence="1">
    <location>
        <begin position="178"/>
        <end position="192"/>
    </location>
</feature>
<dbReference type="Proteomes" id="UP000013521">
    <property type="component" value="Unassembled WGS sequence"/>
</dbReference>
<dbReference type="KEGG" id="npa:UCRNP2_9725"/>
<accession>R1G633</accession>
<dbReference type="EMBL" id="KB916814">
    <property type="protein sequence ID" value="EOD43581.1"/>
    <property type="molecule type" value="Genomic_DNA"/>
</dbReference>
<feature type="compositionally biased region" description="Basic and acidic residues" evidence="1">
    <location>
        <begin position="312"/>
        <end position="330"/>
    </location>
</feature>
<evidence type="ECO:0000256" key="1">
    <source>
        <dbReference type="SAM" id="MobiDB-lite"/>
    </source>
</evidence>
<proteinExistence type="predicted"/>
<feature type="domain" description="Myb-like DNA-binding" evidence="2">
    <location>
        <begin position="6"/>
        <end position="51"/>
    </location>
</feature>
<dbReference type="OMA" id="CIANSDV"/>
<reference evidence="4" key="1">
    <citation type="journal article" date="2013" name="Genome Announc.">
        <title>Draft genome sequence of Neofusicoccum parvum isolate UCR-NP2, a fungal vascular pathogen associated with grapevine cankers.</title>
        <authorList>
            <person name="Blanco-Ulate B."/>
            <person name="Rolshausen P."/>
            <person name="Cantu D."/>
        </authorList>
    </citation>
    <scope>NUCLEOTIDE SEQUENCE [LARGE SCALE GENOMIC DNA]</scope>
    <source>
        <strain evidence="4">UCR-NP2</strain>
    </source>
</reference>
<gene>
    <name evidence="3" type="ORF">UCRNP2_9725</name>
</gene>
<dbReference type="Pfam" id="PF22980">
    <property type="entry name" value="Myb_DNA-bind_8"/>
    <property type="match status" value="2"/>
</dbReference>
<evidence type="ECO:0000313" key="3">
    <source>
        <dbReference type="EMBL" id="EOD43581.1"/>
    </source>
</evidence>
<sequence length="368" mass="39600">MPTELENAKFMFQVLQFSNATGFNYKVIGDACNISAGAANKRMSRLKQAVKAGKETGLDVRFLWSCIQNSDMGTINFQTLGAELNLSAGAASKRWSRLKQALERGEMGAPAPSKGGGAAGEKETGAGSGAGRKRKAAEAENDEGDGSVSKKGKNDTAASSKIKNEDDDNDAAELTKSATNNKKAAVRKAAATGPKKAVSKDVREVKSTPPRRRNLTDMEVYAKLGVDDAEQEIKTERDHAYPPHHSLLQTFQALQTPGRASAGASIFRAAAPQSEATSYPTPEDSAEGSNERTAYDVFTTISEEAMKSPSGAERRLQREKEAEWDNELDRTANMQNPFVAFGEDSVYEAAVNTSFFSADEPGDDEEYC</sequence>
<feature type="region of interest" description="Disordered" evidence="1">
    <location>
        <begin position="106"/>
        <end position="217"/>
    </location>
</feature>
<dbReference type="InterPro" id="IPR054505">
    <property type="entry name" value="Myb_DNA-bind_8"/>
</dbReference>
<protein>
    <recommendedName>
        <fullName evidence="2">Myb-like DNA-binding domain-containing protein</fullName>
    </recommendedName>
</protein>
<feature type="region of interest" description="Disordered" evidence="1">
    <location>
        <begin position="304"/>
        <end position="330"/>
    </location>
</feature>
<dbReference type="AlphaFoldDB" id="R1G633"/>
<evidence type="ECO:0000259" key="2">
    <source>
        <dbReference type="Pfam" id="PF22980"/>
    </source>
</evidence>
<feature type="region of interest" description="Disordered" evidence="1">
    <location>
        <begin position="269"/>
        <end position="292"/>
    </location>
</feature>